<gene>
    <name evidence="1" type="ORF">GXY_14677</name>
</gene>
<proteinExistence type="predicted"/>
<comment type="caution">
    <text evidence="1">The sequence shown here is derived from an EMBL/GenBank/DDBJ whole genome shotgun (WGS) entry which is preliminary data.</text>
</comment>
<protein>
    <submittedName>
        <fullName evidence="1">Uncharacterized protein</fullName>
    </submittedName>
</protein>
<evidence type="ECO:0000313" key="2">
    <source>
        <dbReference type="Proteomes" id="UP000006468"/>
    </source>
</evidence>
<sequence>MFLTFKAFWKKLYQKLLLFQGAWCKISNSLEDQGIDFHL</sequence>
<organism evidence="1 2">
    <name type="scientific">Novacetimonas hansenii ATCC 23769</name>
    <dbReference type="NCBI Taxonomy" id="714995"/>
    <lineage>
        <taxon>Bacteria</taxon>
        <taxon>Pseudomonadati</taxon>
        <taxon>Pseudomonadota</taxon>
        <taxon>Alphaproteobacteria</taxon>
        <taxon>Acetobacterales</taxon>
        <taxon>Acetobacteraceae</taxon>
        <taxon>Novacetimonas</taxon>
    </lineage>
</organism>
<evidence type="ECO:0000313" key="1">
    <source>
        <dbReference type="EMBL" id="EFG83180.1"/>
    </source>
</evidence>
<dbReference type="HOGENOM" id="CLU_3311421_0_0_5"/>
<accession>D5QIF4</accession>
<name>D5QIF4_NOVHA</name>
<dbReference type="Proteomes" id="UP000006468">
    <property type="component" value="Chromosome"/>
</dbReference>
<dbReference type="EMBL" id="ADTV01000059">
    <property type="protein sequence ID" value="EFG83180.1"/>
    <property type="molecule type" value="Genomic_DNA"/>
</dbReference>
<reference evidence="1 2" key="1">
    <citation type="journal article" date="2010" name="J. Bacteriol.">
        <title>Genome sequence of a cellulose-producing bacterium, Gluconacetobacter hansenii ATCC 23769.</title>
        <authorList>
            <person name="Iyer P.R."/>
            <person name="Geib S.M."/>
            <person name="Catchmark J."/>
            <person name="Kao T.H."/>
            <person name="Tien M."/>
        </authorList>
    </citation>
    <scope>NUCLEOTIDE SEQUENCE [LARGE SCALE GENOMIC DNA]</scope>
    <source>
        <strain evidence="1 2">ATCC 23769</strain>
    </source>
</reference>
<dbReference type="AlphaFoldDB" id="D5QIF4"/>